<dbReference type="PANTHER" id="PTHR10488:SF1">
    <property type="entry name" value="GLYCINE AMIDINOTRANSFERASE, MITOCHONDRIAL"/>
    <property type="match status" value="1"/>
</dbReference>
<evidence type="ECO:0000256" key="3">
    <source>
        <dbReference type="ARBA" id="ARBA00022679"/>
    </source>
</evidence>
<reference evidence="5" key="1">
    <citation type="submission" date="2017-05" db="UniProtKB">
        <authorList>
            <consortium name="EnsemblMetazoa"/>
        </authorList>
    </citation>
    <scope>IDENTIFICATION</scope>
</reference>
<accession>A0A1X7T0M4</accession>
<comment type="pathway">
    <text evidence="1 4">Amine and polyamine biosynthesis; creatine biosynthesis; creatine from L-arginine and glycine: step 1/2.</text>
</comment>
<dbReference type="GO" id="GO:0005758">
    <property type="term" value="C:mitochondrial intermembrane space"/>
    <property type="evidence" value="ECO:0007669"/>
    <property type="project" value="TreeGrafter"/>
</dbReference>
<comment type="subcellular location">
    <subcellularLocation>
        <location evidence="4">Mitochondrion inner membrane</location>
    </subcellularLocation>
</comment>
<comment type="similarity">
    <text evidence="2 4">Belongs to the amidinotransferase family.</text>
</comment>
<organism evidence="5">
    <name type="scientific">Amphimedon queenslandica</name>
    <name type="common">Sponge</name>
    <dbReference type="NCBI Taxonomy" id="400682"/>
    <lineage>
        <taxon>Eukaryota</taxon>
        <taxon>Metazoa</taxon>
        <taxon>Porifera</taxon>
        <taxon>Demospongiae</taxon>
        <taxon>Heteroscleromorpha</taxon>
        <taxon>Haplosclerida</taxon>
        <taxon>Niphatidae</taxon>
        <taxon>Amphimedon</taxon>
    </lineage>
</organism>
<name>A0A1X7T0M4_AMPQE</name>
<dbReference type="EnsemblMetazoa" id="Aqu2.1.07992_001">
    <property type="protein sequence ID" value="Aqu2.1.07992_001"/>
    <property type="gene ID" value="Aqu2.1.07992"/>
</dbReference>
<dbReference type="eggNOG" id="ENOG502QVCA">
    <property type="taxonomic scope" value="Eukaryota"/>
</dbReference>
<evidence type="ECO:0000256" key="1">
    <source>
        <dbReference type="ARBA" id="ARBA00004858"/>
    </source>
</evidence>
<dbReference type="EC" id="2.1.4.1" evidence="4"/>
<comment type="subunit">
    <text evidence="4">Homodimer.</text>
</comment>
<dbReference type="GO" id="GO:0005743">
    <property type="term" value="C:mitochondrial inner membrane"/>
    <property type="evidence" value="ECO:0007669"/>
    <property type="project" value="UniProtKB-SubCell"/>
</dbReference>
<keyword evidence="4" id="KW-0472">Membrane</keyword>
<comment type="catalytic activity">
    <reaction evidence="4">
        <text>L-arginine + glycine = guanidinoacetate + L-ornithine</text>
        <dbReference type="Rhea" id="RHEA:13201"/>
        <dbReference type="ChEBI" id="CHEBI:32682"/>
        <dbReference type="ChEBI" id="CHEBI:46911"/>
        <dbReference type="ChEBI" id="CHEBI:57305"/>
        <dbReference type="ChEBI" id="CHEBI:57742"/>
        <dbReference type="EC" id="2.1.4.1"/>
    </reaction>
</comment>
<dbReference type="PANTHER" id="PTHR10488">
    <property type="entry name" value="GLYCINE AMIDINOTRANSFERASE, MITOCHONDRIAL"/>
    <property type="match status" value="1"/>
</dbReference>
<dbReference type="UniPathway" id="UPA00104">
    <property type="reaction ID" value="UER00579"/>
</dbReference>
<keyword evidence="3 4" id="KW-0808">Transferase</keyword>
<proteinExistence type="inferred from homology"/>
<comment type="function">
    <text evidence="4">Catalyzes the biosynthesis of guanidinoacetate, the immediate precursor of creatine. Creatine plays a vital role in energy metabolism in muscle tissues. May play a role in embryonic and central nervous system development.</text>
</comment>
<dbReference type="OrthoDB" id="10264242at2759"/>
<dbReference type="AlphaFoldDB" id="A0A1X7T0M4"/>
<dbReference type="GO" id="GO:0015068">
    <property type="term" value="F:glycine amidinotransferase activity"/>
    <property type="evidence" value="ECO:0007669"/>
    <property type="project" value="UniProtKB-UniRule"/>
</dbReference>
<keyword evidence="4" id="KW-0496">Mitochondrion</keyword>
<evidence type="ECO:0000256" key="2">
    <source>
        <dbReference type="ARBA" id="ARBA00006943"/>
    </source>
</evidence>
<protein>
    <recommendedName>
        <fullName evidence="4">Glycine amidinotransferase</fullName>
        <ecNumber evidence="4">2.1.4.1</ecNumber>
    </recommendedName>
    <alternativeName>
        <fullName evidence="4">L-arginine:glycine amidinotransferase</fullName>
    </alternativeName>
</protein>
<dbReference type="SUPFAM" id="SSF55909">
    <property type="entry name" value="Pentein"/>
    <property type="match status" value="1"/>
</dbReference>
<dbReference type="Gene3D" id="3.75.10.10">
    <property type="entry name" value="L-arginine/glycine Amidinotransferase, Chain A"/>
    <property type="match status" value="1"/>
</dbReference>
<keyword evidence="4" id="KW-0999">Mitochondrion inner membrane</keyword>
<dbReference type="InParanoid" id="A0A1X7T0M4"/>
<evidence type="ECO:0000313" key="5">
    <source>
        <dbReference type="EnsemblMetazoa" id="Aqu2.1.07992_001"/>
    </source>
</evidence>
<evidence type="ECO:0000256" key="4">
    <source>
        <dbReference type="RuleBase" id="RU367092"/>
    </source>
</evidence>
<sequence>MSSKWLSMNVLMIDEKRVLVETDEIPIQKMFEKLGIKCIKVSIRHANSLGGGFHCWTTDIRRRGTLESYL</sequence>
<dbReference type="STRING" id="400682.A0A1X7T0M4"/>
<dbReference type="InterPro" id="IPR033195">
    <property type="entry name" value="AmidinoTrfase"/>
</dbReference>
<dbReference type="GO" id="GO:0006601">
    <property type="term" value="P:creatine biosynthetic process"/>
    <property type="evidence" value="ECO:0007669"/>
    <property type="project" value="UniProtKB-UniRule"/>
</dbReference>